<name>A0A2B7XXT5_9EURO</name>
<feature type="chain" id="PRO_5012767219" description="Inhibitor I9 domain-containing protein" evidence="2">
    <location>
        <begin position="20"/>
        <end position="105"/>
    </location>
</feature>
<dbReference type="EMBL" id="PDNB01000042">
    <property type="protein sequence ID" value="PGH13739.1"/>
    <property type="molecule type" value="Genomic_DNA"/>
</dbReference>
<dbReference type="Gene3D" id="3.30.70.80">
    <property type="entry name" value="Peptidase S8 propeptide/proteinase inhibitor I9"/>
    <property type="match status" value="1"/>
</dbReference>
<protein>
    <recommendedName>
        <fullName evidence="5">Inhibitor I9 domain-containing protein</fullName>
    </recommendedName>
</protein>
<dbReference type="PANTHER" id="PTHR28288">
    <property type="entry name" value="PROTEASE B INHIBITOR 2"/>
    <property type="match status" value="1"/>
</dbReference>
<comment type="caution">
    <text evidence="3">The sequence shown here is derived from an EMBL/GenBank/DDBJ whole genome shotgun (WGS) entry which is preliminary data.</text>
</comment>
<dbReference type="Proteomes" id="UP000223968">
    <property type="component" value="Unassembled WGS sequence"/>
</dbReference>
<dbReference type="SUPFAM" id="SSF54897">
    <property type="entry name" value="Protease propeptides/inhibitors"/>
    <property type="match status" value="1"/>
</dbReference>
<proteinExistence type="inferred from homology"/>
<reference evidence="3 4" key="1">
    <citation type="submission" date="2017-10" db="EMBL/GenBank/DDBJ databases">
        <title>Comparative genomics in systemic dimorphic fungi from Ajellomycetaceae.</title>
        <authorList>
            <person name="Munoz J.F."/>
            <person name="Mcewen J.G."/>
            <person name="Clay O.K."/>
            <person name="Cuomo C.A."/>
        </authorList>
    </citation>
    <scope>NUCLEOTIDE SEQUENCE [LARGE SCALE GENOMIC DNA]</scope>
    <source>
        <strain evidence="3 4">UAMH5409</strain>
    </source>
</reference>
<dbReference type="InterPro" id="IPR037045">
    <property type="entry name" value="S8pro/Inhibitor_I9_sf"/>
</dbReference>
<sequence>MKLYLVSLFLALLAAFALAGEETQKAVVVTYPKDTPSSVIEQAMQAIKDAGGSITHEYNLIKGFAATTSTKALESVRAMGEAYNPFIEEDVMVSISGQTSTDDSA</sequence>
<dbReference type="InterPro" id="IPR052471">
    <property type="entry name" value="PBI_I9"/>
</dbReference>
<dbReference type="AlphaFoldDB" id="A0A2B7XXT5"/>
<keyword evidence="4" id="KW-1185">Reference proteome</keyword>
<keyword evidence="2" id="KW-0732">Signal</keyword>
<evidence type="ECO:0000256" key="1">
    <source>
        <dbReference type="ARBA" id="ARBA00038069"/>
    </source>
</evidence>
<comment type="similarity">
    <text evidence="1">Belongs to the protease inhibitor I9 family.</text>
</comment>
<dbReference type="GO" id="GO:0004866">
    <property type="term" value="F:endopeptidase inhibitor activity"/>
    <property type="evidence" value="ECO:0007669"/>
    <property type="project" value="UniProtKB-ARBA"/>
</dbReference>
<organism evidence="3 4">
    <name type="scientific">Helicocarpus griseus UAMH5409</name>
    <dbReference type="NCBI Taxonomy" id="1447875"/>
    <lineage>
        <taxon>Eukaryota</taxon>
        <taxon>Fungi</taxon>
        <taxon>Dikarya</taxon>
        <taxon>Ascomycota</taxon>
        <taxon>Pezizomycotina</taxon>
        <taxon>Eurotiomycetes</taxon>
        <taxon>Eurotiomycetidae</taxon>
        <taxon>Onygenales</taxon>
        <taxon>Ajellomycetaceae</taxon>
        <taxon>Helicocarpus</taxon>
    </lineage>
</organism>
<dbReference type="PANTHER" id="PTHR28288:SF1">
    <property type="entry name" value="INHIBITOR I9 DOMAIN-CONTAINING PROTEIN"/>
    <property type="match status" value="1"/>
</dbReference>
<evidence type="ECO:0000256" key="2">
    <source>
        <dbReference type="SAM" id="SignalP"/>
    </source>
</evidence>
<dbReference type="OrthoDB" id="3888684at2759"/>
<evidence type="ECO:0000313" key="4">
    <source>
        <dbReference type="Proteomes" id="UP000223968"/>
    </source>
</evidence>
<evidence type="ECO:0008006" key="5">
    <source>
        <dbReference type="Google" id="ProtNLM"/>
    </source>
</evidence>
<feature type="signal peptide" evidence="2">
    <location>
        <begin position="1"/>
        <end position="19"/>
    </location>
</feature>
<dbReference type="FunFam" id="3.30.70.80:FF:000005">
    <property type="entry name" value="Proteinase inhibitor I2B"/>
    <property type="match status" value="1"/>
</dbReference>
<accession>A0A2B7XXT5</accession>
<gene>
    <name evidence="3" type="ORF">AJ79_03438</name>
</gene>
<evidence type="ECO:0000313" key="3">
    <source>
        <dbReference type="EMBL" id="PGH13739.1"/>
    </source>
</evidence>
<dbReference type="GO" id="GO:0042144">
    <property type="term" value="P:vacuole fusion, non-autophagic"/>
    <property type="evidence" value="ECO:0007669"/>
    <property type="project" value="TreeGrafter"/>
</dbReference>